<dbReference type="GO" id="GO:0060090">
    <property type="term" value="F:molecular adaptor activity"/>
    <property type="evidence" value="ECO:0007669"/>
    <property type="project" value="TreeGrafter"/>
</dbReference>
<protein>
    <recommendedName>
        <fullName evidence="2 7">Autophagy-related protein 17</fullName>
    </recommendedName>
</protein>
<evidence type="ECO:0000256" key="6">
    <source>
        <dbReference type="ARBA" id="ARBA00024948"/>
    </source>
</evidence>
<keyword evidence="8" id="KW-0175">Coiled coil</keyword>
<comment type="function">
    <text evidence="7">Autophagy-specific protein that functions in response to autophagy-inducing signals as a scaffold to recruit other ATG proteins to organize preautophagosomal structure (PAS) formation. Modulates the timing and magnitude of the autophagy response, such as the size of the sequestering vesicles. Plays particularly a role in pexophagy and nucleophagy.</text>
</comment>
<dbReference type="InterPro" id="IPR007240">
    <property type="entry name" value="Atg17"/>
</dbReference>
<dbReference type="PANTHER" id="PTHR28005:SF1">
    <property type="entry name" value="AUTOPHAGY-RELATED PROTEIN 17"/>
    <property type="match status" value="1"/>
</dbReference>
<evidence type="ECO:0000256" key="1">
    <source>
        <dbReference type="ARBA" id="ARBA00006259"/>
    </source>
</evidence>
<dbReference type="GO" id="GO:0000422">
    <property type="term" value="P:autophagy of mitochondrion"/>
    <property type="evidence" value="ECO:0007669"/>
    <property type="project" value="TreeGrafter"/>
</dbReference>
<evidence type="ECO:0000256" key="4">
    <source>
        <dbReference type="ARBA" id="ARBA00023006"/>
    </source>
</evidence>
<evidence type="ECO:0000256" key="8">
    <source>
        <dbReference type="SAM" id="Coils"/>
    </source>
</evidence>
<reference evidence="11 12" key="1">
    <citation type="submission" date="2015-05" db="EMBL/GenBank/DDBJ databases">
        <title>Distinctive expansion of gene families associated with plant cell wall degradation and secondary metabolism in the genomes of grapevine trunk pathogens.</title>
        <authorList>
            <person name="Lawrence D.P."/>
            <person name="Travadon R."/>
            <person name="Rolshausen P.E."/>
            <person name="Baumgartner K."/>
        </authorList>
    </citation>
    <scope>NUCLEOTIDE SEQUENCE [LARGE SCALE GENOMIC DNA]</scope>
    <source>
        <strain evidence="11">UCRPC4</strain>
    </source>
</reference>
<proteinExistence type="inferred from homology"/>
<dbReference type="AlphaFoldDB" id="A0A0G2DXA9"/>
<evidence type="ECO:0000256" key="5">
    <source>
        <dbReference type="ARBA" id="ARBA00023136"/>
    </source>
</evidence>
<feature type="compositionally biased region" description="Polar residues" evidence="9">
    <location>
        <begin position="16"/>
        <end position="35"/>
    </location>
</feature>
<feature type="region of interest" description="Disordered" evidence="9">
    <location>
        <begin position="1"/>
        <end position="35"/>
    </location>
</feature>
<keyword evidence="11" id="KW-0418">Kinase</keyword>
<keyword evidence="3 7" id="KW-0963">Cytoplasm</keyword>
<comment type="subcellular location">
    <subcellularLocation>
        <location evidence="7">Cytoplasm</location>
    </subcellularLocation>
    <subcellularLocation>
        <location evidence="7">Preautophagosomal structure membrane</location>
        <topology evidence="7">Peripheral membrane protein</topology>
    </subcellularLocation>
</comment>
<dbReference type="OrthoDB" id="1937984at2759"/>
<evidence type="ECO:0000313" key="12">
    <source>
        <dbReference type="Proteomes" id="UP000053317"/>
    </source>
</evidence>
<dbReference type="EMBL" id="LCWF01000185">
    <property type="protein sequence ID" value="KKY15537.1"/>
    <property type="molecule type" value="Genomic_DNA"/>
</dbReference>
<keyword evidence="11" id="KW-0808">Transferase</keyword>
<dbReference type="GO" id="GO:1990316">
    <property type="term" value="C:Atg1/ULK1 kinase complex"/>
    <property type="evidence" value="ECO:0007669"/>
    <property type="project" value="TreeGrafter"/>
</dbReference>
<feature type="domain" description="Autophagy protein ATG17-like" evidence="10">
    <location>
        <begin position="51"/>
        <end position="452"/>
    </location>
</feature>
<comment type="function">
    <text evidence="6">Autophagy-specific protein that functions in response to autophagy-inducing signals as a scaffold to recruit other ATG proteins to organize pre-autophagosomal structure (PAS) formation. Modulates the timing and magnitude of the autophagy response, such as the size of the sequestering vesicles. Plays particularly a role in pexophagy and nucleophagy.</text>
</comment>
<evidence type="ECO:0000256" key="9">
    <source>
        <dbReference type="SAM" id="MobiDB-lite"/>
    </source>
</evidence>
<dbReference type="PANTHER" id="PTHR28005">
    <property type="entry name" value="AUTOPHAGY-RELATED PROTEIN 17"/>
    <property type="match status" value="1"/>
</dbReference>
<keyword evidence="4 7" id="KW-0072">Autophagy</keyword>
<keyword evidence="5" id="KW-0472">Membrane</keyword>
<feature type="compositionally biased region" description="Low complexity" evidence="9">
    <location>
        <begin position="1"/>
        <end position="15"/>
    </location>
</feature>
<reference evidence="11 12" key="2">
    <citation type="submission" date="2015-05" db="EMBL/GenBank/DDBJ databases">
        <authorList>
            <person name="Morales-Cruz A."/>
            <person name="Amrine K.C."/>
            <person name="Cantu D."/>
        </authorList>
    </citation>
    <scope>NUCLEOTIDE SEQUENCE [LARGE SCALE GENOMIC DNA]</scope>
    <source>
        <strain evidence="11">UCRPC4</strain>
    </source>
</reference>
<dbReference type="GO" id="GO:0034045">
    <property type="term" value="C:phagophore assembly site membrane"/>
    <property type="evidence" value="ECO:0007669"/>
    <property type="project" value="UniProtKB-SubCell"/>
</dbReference>
<sequence>MASSSAVSSTSSASSLHRSLQPVSHSPSPIPHTNTPSLDVLVGHLLASKRSLSAVGHLHRASTIISEARSTLERTAVTSARSAFLRRSLTSQIRILETVQSQLASLAWQGQSDFRLVVTELDEANAQLESAVNGLRNTVVDQAFRPHEQVTKTLVDFVDEKPVEEIRENLRNGIEGLDNAINVLTEENTAFENELSSIKDALANSTYGKGEDSVESFNLKNPPLTAIIHDMEDHAKEMAVSIESLVKHFDLCVTAIRHTEGGGAAAHNMITGDLPEGLDMENHVLNIPTHSISPEEHIEMLTVLNNDASEVDDVVTEVQDRISEMELQLDQILTHRDRTLRTSSAISTSFHRLEALATKLPHYTSQANRFRTTWADHEMQINDSLNSLSDLRDVYTHFISAYFGLIVEVDRRKRFNQHMNSIVREAQTQLQSLYEDDLAEREAFRHDQGDYLPSDIWPGLADPPARWVIEKVEGEENTIPGLPKDKVEDAKRRVRYFAAGGGNTATNFATRSQYSR</sequence>
<name>A0A0G2DXA9_PHACM</name>
<keyword evidence="12" id="KW-1185">Reference proteome</keyword>
<dbReference type="GO" id="GO:0000045">
    <property type="term" value="P:autophagosome assembly"/>
    <property type="evidence" value="ECO:0007669"/>
    <property type="project" value="TreeGrafter"/>
</dbReference>
<evidence type="ECO:0000256" key="2">
    <source>
        <dbReference type="ARBA" id="ARBA00013806"/>
    </source>
</evidence>
<dbReference type="Pfam" id="PF04108">
    <property type="entry name" value="ATG17_like"/>
    <property type="match status" value="1"/>
</dbReference>
<comment type="caution">
    <text evidence="11">The sequence shown here is derived from an EMBL/GenBank/DDBJ whole genome shotgun (WGS) entry which is preliminary data.</text>
</comment>
<dbReference type="Proteomes" id="UP000053317">
    <property type="component" value="Unassembled WGS sequence"/>
</dbReference>
<dbReference type="GO" id="GO:0016301">
    <property type="term" value="F:kinase activity"/>
    <property type="evidence" value="ECO:0007669"/>
    <property type="project" value="UniProtKB-KW"/>
</dbReference>
<gene>
    <name evidence="11" type="ORF">UCRPC4_g06340</name>
</gene>
<accession>A0A0G2DXA9</accession>
<evidence type="ECO:0000256" key="3">
    <source>
        <dbReference type="ARBA" id="ARBA00022490"/>
    </source>
</evidence>
<comment type="similarity">
    <text evidence="1 7">Belongs to the ATG17 family.</text>
</comment>
<feature type="coiled-coil region" evidence="8">
    <location>
        <begin position="167"/>
        <end position="201"/>
    </location>
</feature>
<evidence type="ECO:0000256" key="7">
    <source>
        <dbReference type="RuleBase" id="RU368080"/>
    </source>
</evidence>
<dbReference type="GO" id="GO:0034727">
    <property type="term" value="P:piecemeal microautophagy of the nucleus"/>
    <property type="evidence" value="ECO:0007669"/>
    <property type="project" value="TreeGrafter"/>
</dbReference>
<evidence type="ECO:0000259" key="10">
    <source>
        <dbReference type="Pfam" id="PF04108"/>
    </source>
</evidence>
<dbReference type="InterPro" id="IPR045326">
    <property type="entry name" value="ATG17-like_dom"/>
</dbReference>
<organism evidence="11 12">
    <name type="scientific">Phaeomoniella chlamydospora</name>
    <name type="common">Phaeoacremonium chlamydosporum</name>
    <dbReference type="NCBI Taxonomy" id="158046"/>
    <lineage>
        <taxon>Eukaryota</taxon>
        <taxon>Fungi</taxon>
        <taxon>Dikarya</taxon>
        <taxon>Ascomycota</taxon>
        <taxon>Pezizomycotina</taxon>
        <taxon>Eurotiomycetes</taxon>
        <taxon>Chaetothyriomycetidae</taxon>
        <taxon>Phaeomoniellales</taxon>
        <taxon>Phaeomoniellaceae</taxon>
        <taxon>Phaeomoniella</taxon>
    </lineage>
</organism>
<evidence type="ECO:0000313" key="11">
    <source>
        <dbReference type="EMBL" id="KKY15537.1"/>
    </source>
</evidence>
<dbReference type="GO" id="GO:0030295">
    <property type="term" value="F:protein kinase activator activity"/>
    <property type="evidence" value="ECO:0007669"/>
    <property type="project" value="TreeGrafter"/>
</dbReference>